<proteinExistence type="predicted"/>
<dbReference type="NCBIfam" id="TIGR03292">
    <property type="entry name" value="PhnH_redo"/>
    <property type="match status" value="1"/>
</dbReference>
<dbReference type="Pfam" id="PF05845">
    <property type="entry name" value="PhnH"/>
    <property type="match status" value="1"/>
</dbReference>
<dbReference type="InterPro" id="IPR008772">
    <property type="entry name" value="Phosphonate_metab_PhnH"/>
</dbReference>
<dbReference type="Proteomes" id="UP000257131">
    <property type="component" value="Unassembled WGS sequence"/>
</dbReference>
<evidence type="ECO:0000313" key="1">
    <source>
        <dbReference type="EMBL" id="REC57326.1"/>
    </source>
</evidence>
<gene>
    <name evidence="1" type="ORF">DRV84_07710</name>
</gene>
<dbReference type="InterPro" id="IPR038058">
    <property type="entry name" value="PhnH-like_sp"/>
</dbReference>
<accession>A0A3D9BVB2</accession>
<keyword evidence="2" id="KW-1185">Reference proteome</keyword>
<dbReference type="Gene3D" id="3.40.50.11310">
    <property type="entry name" value="Bacterial phosphonate metabolism protein PhnH"/>
    <property type="match status" value="1"/>
</dbReference>
<dbReference type="RefSeq" id="WP_115979312.1">
    <property type="nucleotide sequence ID" value="NZ_QOHR01000007.1"/>
</dbReference>
<sequence>MNAVPGGFADPPVEAAQAFRAAMSAMARPGRIERVGGVAPPAPLSVAAGVLVLTLCDADTPLHLAGRADSEAVRAWIAFHTGAPLVARGAAAFALGDWAALLPLESYAQGVPEYPDRSATLIVETERLASEGARLAGPGIETEARLDLPDPEALRANHGAFPLGLDFFFTCGDRLAAVPRSTRVL</sequence>
<keyword evidence="1" id="KW-0456">Lyase</keyword>
<comment type="caution">
    <text evidence="1">The sequence shown here is derived from an EMBL/GenBank/DDBJ whole genome shotgun (WGS) entry which is preliminary data.</text>
</comment>
<dbReference type="GO" id="GO:0019634">
    <property type="term" value="P:organic phosphonate metabolic process"/>
    <property type="evidence" value="ECO:0007669"/>
    <property type="project" value="InterPro"/>
</dbReference>
<dbReference type="OrthoDB" id="9814509at2"/>
<dbReference type="PIRSF" id="PIRSF020680">
    <property type="entry name" value="PhnH"/>
    <property type="match status" value="1"/>
</dbReference>
<evidence type="ECO:0000313" key="2">
    <source>
        <dbReference type="Proteomes" id="UP000257131"/>
    </source>
</evidence>
<reference evidence="1 2" key="1">
    <citation type="journal article" date="2017" name="Int. J. Syst. Evol. Microbiol.">
        <title>Rhodosalinus sediminis gen. nov., sp. nov., isolated from marine saltern.</title>
        <authorList>
            <person name="Guo L.Y."/>
            <person name="Ling S.K."/>
            <person name="Li C.M."/>
            <person name="Chen G.J."/>
            <person name="Du Z.J."/>
        </authorList>
    </citation>
    <scope>NUCLEOTIDE SEQUENCE [LARGE SCALE GENOMIC DNA]</scope>
    <source>
        <strain evidence="1 2">WDN1C137</strain>
    </source>
</reference>
<protein>
    <submittedName>
        <fullName evidence="1">Phosphonate C-P lyase system protein PhnH</fullName>
    </submittedName>
</protein>
<dbReference type="GO" id="GO:0016829">
    <property type="term" value="F:lyase activity"/>
    <property type="evidence" value="ECO:0007669"/>
    <property type="project" value="UniProtKB-KW"/>
</dbReference>
<organism evidence="1 2">
    <name type="scientific">Rhodosalinus sediminis</name>
    <dbReference type="NCBI Taxonomy" id="1940533"/>
    <lineage>
        <taxon>Bacteria</taxon>
        <taxon>Pseudomonadati</taxon>
        <taxon>Pseudomonadota</taxon>
        <taxon>Alphaproteobacteria</taxon>
        <taxon>Rhodobacterales</taxon>
        <taxon>Paracoccaceae</taxon>
        <taxon>Rhodosalinus</taxon>
    </lineage>
</organism>
<name>A0A3D9BVB2_9RHOB</name>
<dbReference type="EMBL" id="QOHR01000007">
    <property type="protein sequence ID" value="REC57326.1"/>
    <property type="molecule type" value="Genomic_DNA"/>
</dbReference>
<dbReference type="AlphaFoldDB" id="A0A3D9BVB2"/>
<dbReference type="SUPFAM" id="SSF159709">
    <property type="entry name" value="PhnH-like"/>
    <property type="match status" value="1"/>
</dbReference>